<dbReference type="InterPro" id="IPR012318">
    <property type="entry name" value="HTH_CRP"/>
</dbReference>
<evidence type="ECO:0000256" key="5">
    <source>
        <dbReference type="SAM" id="MobiDB-lite"/>
    </source>
</evidence>
<dbReference type="InterPro" id="IPR036390">
    <property type="entry name" value="WH_DNA-bd_sf"/>
</dbReference>
<dbReference type="SUPFAM" id="SSF51206">
    <property type="entry name" value="cAMP-binding domain-like"/>
    <property type="match status" value="1"/>
</dbReference>
<dbReference type="Pfam" id="PF13545">
    <property type="entry name" value="HTH_Crp_2"/>
    <property type="match status" value="1"/>
</dbReference>
<dbReference type="PROSITE" id="PS50110">
    <property type="entry name" value="RESPONSE_REGULATORY"/>
    <property type="match status" value="1"/>
</dbReference>
<keyword evidence="4" id="KW-0597">Phosphoprotein</keyword>
<sequence length="376" mass="40836">MLVVEDDFFIASDLASALRGMGAEVVGPAPNRNAAIELIDKQPVNAAVLDICLDGDPVYPLASELRTRGINFVFATGYSDTVIPAEFRGIPCFEKPIRPLDLARSILDNTSASREVDVRANTLLSRMPDDEFDRFRPHFSCVQTRKGATLFHPGDKIDQIFFPLSGVCSLVVGDDPVAIEAGMIGRDGMLGASLLMGVTRLPMRCVVQIEGEALAIAADQFLARLRNSPRSWALLLRYQHYLHLQTTYSLLGTGAGSIEQRVARLLLMLCDRIGDDIPIIHDVMSTMLHVRRAGVTQALHILEGNGAIRARRGRVSIRSREGLEQVAGVSYGPAEAEYERLIGVALRAGGQASREGVDRAQPATGQDRASARHGLA</sequence>
<keyword evidence="2" id="KW-0238">DNA-binding</keyword>
<feature type="modified residue" description="4-aspartylphosphate" evidence="4">
    <location>
        <position position="50"/>
    </location>
</feature>
<dbReference type="CDD" id="cd00038">
    <property type="entry name" value="CAP_ED"/>
    <property type="match status" value="1"/>
</dbReference>
<dbReference type="InterPro" id="IPR036388">
    <property type="entry name" value="WH-like_DNA-bd_sf"/>
</dbReference>
<dbReference type="AlphaFoldDB" id="A0AAU7J9U7"/>
<dbReference type="PANTHER" id="PTHR24567:SF74">
    <property type="entry name" value="HTH-TYPE TRANSCRIPTIONAL REGULATOR ARCR"/>
    <property type="match status" value="1"/>
</dbReference>
<gene>
    <name evidence="7" type="ORF">ABEG18_14345</name>
</gene>
<dbReference type="Gene3D" id="1.10.10.10">
    <property type="entry name" value="Winged helix-like DNA-binding domain superfamily/Winged helix DNA-binding domain"/>
    <property type="match status" value="1"/>
</dbReference>
<name>A0AAU7J9U7_9HYPH</name>
<reference evidence="7" key="1">
    <citation type="submission" date="2024-05" db="EMBL/GenBank/DDBJ databases">
        <authorList>
            <person name="Kim S."/>
            <person name="Heo J."/>
            <person name="Choi H."/>
            <person name="Choi Y."/>
            <person name="Kwon S.-W."/>
            <person name="Kim Y."/>
        </authorList>
    </citation>
    <scope>NUCLEOTIDE SEQUENCE</scope>
    <source>
        <strain evidence="7">KACC 23698</strain>
    </source>
</reference>
<dbReference type="SUPFAM" id="SSF52172">
    <property type="entry name" value="CheY-like"/>
    <property type="match status" value="1"/>
</dbReference>
<evidence type="ECO:0000256" key="2">
    <source>
        <dbReference type="ARBA" id="ARBA00023125"/>
    </source>
</evidence>
<evidence type="ECO:0000313" key="7">
    <source>
        <dbReference type="EMBL" id="XBO36920.1"/>
    </source>
</evidence>
<dbReference type="InterPro" id="IPR000595">
    <property type="entry name" value="cNMP-bd_dom"/>
</dbReference>
<feature type="region of interest" description="Disordered" evidence="5">
    <location>
        <begin position="353"/>
        <end position="376"/>
    </location>
</feature>
<dbReference type="Pfam" id="PF00027">
    <property type="entry name" value="cNMP_binding"/>
    <property type="match status" value="1"/>
</dbReference>
<dbReference type="GO" id="GO:0005829">
    <property type="term" value="C:cytosol"/>
    <property type="evidence" value="ECO:0007669"/>
    <property type="project" value="TreeGrafter"/>
</dbReference>
<dbReference type="PANTHER" id="PTHR24567">
    <property type="entry name" value="CRP FAMILY TRANSCRIPTIONAL REGULATORY PROTEIN"/>
    <property type="match status" value="1"/>
</dbReference>
<dbReference type="GO" id="GO:0003677">
    <property type="term" value="F:DNA binding"/>
    <property type="evidence" value="ECO:0007669"/>
    <property type="project" value="UniProtKB-KW"/>
</dbReference>
<keyword evidence="1" id="KW-0805">Transcription regulation</keyword>
<dbReference type="EMBL" id="CP157484">
    <property type="protein sequence ID" value="XBO36920.1"/>
    <property type="molecule type" value="Genomic_DNA"/>
</dbReference>
<organism evidence="7">
    <name type="scientific">Alsobacter sp. KACC 23698</name>
    <dbReference type="NCBI Taxonomy" id="3149229"/>
    <lineage>
        <taxon>Bacteria</taxon>
        <taxon>Pseudomonadati</taxon>
        <taxon>Pseudomonadota</taxon>
        <taxon>Alphaproteobacteria</taxon>
        <taxon>Hyphomicrobiales</taxon>
        <taxon>Alsobacteraceae</taxon>
        <taxon>Alsobacter</taxon>
    </lineage>
</organism>
<dbReference type="SUPFAM" id="SSF46785">
    <property type="entry name" value="Winged helix' DNA-binding domain"/>
    <property type="match status" value="1"/>
</dbReference>
<dbReference type="Gene3D" id="2.60.120.10">
    <property type="entry name" value="Jelly Rolls"/>
    <property type="match status" value="1"/>
</dbReference>
<dbReference type="InterPro" id="IPR018490">
    <property type="entry name" value="cNMP-bd_dom_sf"/>
</dbReference>
<dbReference type="InterPro" id="IPR050397">
    <property type="entry name" value="Env_Response_Regulators"/>
</dbReference>
<keyword evidence="3" id="KW-0804">Transcription</keyword>
<dbReference type="GO" id="GO:0000160">
    <property type="term" value="P:phosphorelay signal transduction system"/>
    <property type="evidence" value="ECO:0007669"/>
    <property type="project" value="InterPro"/>
</dbReference>
<evidence type="ECO:0000256" key="3">
    <source>
        <dbReference type="ARBA" id="ARBA00023163"/>
    </source>
</evidence>
<dbReference type="Gene3D" id="3.40.50.2300">
    <property type="match status" value="1"/>
</dbReference>
<dbReference type="InterPro" id="IPR014710">
    <property type="entry name" value="RmlC-like_jellyroll"/>
</dbReference>
<protein>
    <submittedName>
        <fullName evidence="7">Helix-turn-helix domain-containing protein</fullName>
    </submittedName>
</protein>
<evidence type="ECO:0000256" key="4">
    <source>
        <dbReference type="PROSITE-ProRule" id="PRU00169"/>
    </source>
</evidence>
<proteinExistence type="predicted"/>
<dbReference type="GO" id="GO:0003700">
    <property type="term" value="F:DNA-binding transcription factor activity"/>
    <property type="evidence" value="ECO:0007669"/>
    <property type="project" value="TreeGrafter"/>
</dbReference>
<dbReference type="InterPro" id="IPR001789">
    <property type="entry name" value="Sig_transdc_resp-reg_receiver"/>
</dbReference>
<evidence type="ECO:0000259" key="6">
    <source>
        <dbReference type="PROSITE" id="PS50110"/>
    </source>
</evidence>
<feature type="domain" description="Response regulatory" evidence="6">
    <location>
        <begin position="1"/>
        <end position="110"/>
    </location>
</feature>
<dbReference type="RefSeq" id="WP_406853738.1">
    <property type="nucleotide sequence ID" value="NZ_CP157484.1"/>
</dbReference>
<dbReference type="InterPro" id="IPR011006">
    <property type="entry name" value="CheY-like_superfamily"/>
</dbReference>
<evidence type="ECO:0000256" key="1">
    <source>
        <dbReference type="ARBA" id="ARBA00023015"/>
    </source>
</evidence>
<accession>A0AAU7J9U7</accession>